<dbReference type="Proteomes" id="UP001355653">
    <property type="component" value="Unassembled WGS sequence"/>
</dbReference>
<keyword evidence="4" id="KW-1185">Reference proteome</keyword>
<comment type="caution">
    <text evidence="3">The sequence shown here is derived from an EMBL/GenBank/DDBJ whole genome shotgun (WGS) entry which is preliminary data.</text>
</comment>
<evidence type="ECO:0000259" key="2">
    <source>
        <dbReference type="Pfam" id="PF13473"/>
    </source>
</evidence>
<organism evidence="3 4">
    <name type="scientific">Paenibacillus chondroitinus</name>
    <dbReference type="NCBI Taxonomy" id="59842"/>
    <lineage>
        <taxon>Bacteria</taxon>
        <taxon>Bacillati</taxon>
        <taxon>Bacillota</taxon>
        <taxon>Bacilli</taxon>
        <taxon>Bacillales</taxon>
        <taxon>Paenibacillaceae</taxon>
        <taxon>Paenibacillus</taxon>
    </lineage>
</organism>
<protein>
    <submittedName>
        <fullName evidence="3">Cupredoxin domain-containing protein</fullName>
    </submittedName>
</protein>
<gene>
    <name evidence="3" type="ORF">P5G65_23595</name>
</gene>
<dbReference type="InterPro" id="IPR008972">
    <property type="entry name" value="Cupredoxin"/>
</dbReference>
<keyword evidence="1" id="KW-0732">Signal</keyword>
<dbReference type="InterPro" id="IPR028096">
    <property type="entry name" value="EfeO_Cupredoxin"/>
</dbReference>
<name>A0ABU6DGJ8_9BACL</name>
<reference evidence="3 4" key="1">
    <citation type="submission" date="2023-03" db="EMBL/GenBank/DDBJ databases">
        <title>Bacillus Genome Sequencing.</title>
        <authorList>
            <person name="Dunlap C."/>
        </authorList>
    </citation>
    <scope>NUCLEOTIDE SEQUENCE [LARGE SCALE GENOMIC DNA]</scope>
    <source>
        <strain evidence="3 4">NRS-1351</strain>
    </source>
</reference>
<evidence type="ECO:0000256" key="1">
    <source>
        <dbReference type="SAM" id="SignalP"/>
    </source>
</evidence>
<dbReference type="SUPFAM" id="SSF49503">
    <property type="entry name" value="Cupredoxins"/>
    <property type="match status" value="1"/>
</dbReference>
<dbReference type="RefSeq" id="WP_164819597.1">
    <property type="nucleotide sequence ID" value="NZ_JAROBY010000041.1"/>
</dbReference>
<evidence type="ECO:0000313" key="3">
    <source>
        <dbReference type="EMBL" id="MEB4796890.1"/>
    </source>
</evidence>
<evidence type="ECO:0000313" key="4">
    <source>
        <dbReference type="Proteomes" id="UP001355653"/>
    </source>
</evidence>
<dbReference type="PROSITE" id="PS51257">
    <property type="entry name" value="PROKAR_LIPOPROTEIN"/>
    <property type="match status" value="1"/>
</dbReference>
<feature type="chain" id="PRO_5045214696" evidence="1">
    <location>
        <begin position="20"/>
        <end position="121"/>
    </location>
</feature>
<proteinExistence type="predicted"/>
<dbReference type="Gene3D" id="2.60.40.420">
    <property type="entry name" value="Cupredoxins - blue copper proteins"/>
    <property type="match status" value="1"/>
</dbReference>
<accession>A0ABU6DGJ8</accession>
<sequence>MKKYLMSMVALLLVVGVIAGCSAKGGSNASSQAKEIVITAKNMTFEPNTITVDKGTKIKLTFKNEEDATNNLMIEGTNIKIENVGAKQQKSNEFVADRQGEFKITTSDTGMGSMTGKLIVK</sequence>
<dbReference type="Pfam" id="PF13473">
    <property type="entry name" value="Cupredoxin_1"/>
    <property type="match status" value="1"/>
</dbReference>
<feature type="domain" description="EfeO-type cupredoxin-like" evidence="2">
    <location>
        <begin position="15"/>
        <end position="120"/>
    </location>
</feature>
<dbReference type="EMBL" id="JAROBY010000041">
    <property type="protein sequence ID" value="MEB4796890.1"/>
    <property type="molecule type" value="Genomic_DNA"/>
</dbReference>
<feature type="signal peptide" evidence="1">
    <location>
        <begin position="1"/>
        <end position="19"/>
    </location>
</feature>